<reference evidence="6" key="1">
    <citation type="submission" date="2018-05" db="EMBL/GenBank/DDBJ databases">
        <title>Pedobacter paludis sp. nov., isolated from wetland soil.</title>
        <authorList>
            <person name="Zhang Y."/>
        </authorList>
    </citation>
    <scope>NUCLEOTIDE SEQUENCE [LARGE SCALE GENOMIC DNA]</scope>
    <source>
        <strain evidence="6">R-8</strain>
    </source>
</reference>
<feature type="chain" id="PRO_5016392579" evidence="3">
    <location>
        <begin position="20"/>
        <end position="360"/>
    </location>
</feature>
<dbReference type="InterPro" id="IPR008929">
    <property type="entry name" value="Chondroitin_lyas"/>
</dbReference>
<feature type="domain" description="Alginate lyase" evidence="4">
    <location>
        <begin position="51"/>
        <end position="287"/>
    </location>
</feature>
<evidence type="ECO:0000313" key="6">
    <source>
        <dbReference type="Proteomes" id="UP000245391"/>
    </source>
</evidence>
<evidence type="ECO:0000256" key="1">
    <source>
        <dbReference type="ARBA" id="ARBA00022729"/>
    </source>
</evidence>
<dbReference type="Gene3D" id="1.50.10.100">
    <property type="entry name" value="Chondroitin AC/alginate lyase"/>
    <property type="match status" value="1"/>
</dbReference>
<keyword evidence="2 5" id="KW-0456">Lyase</keyword>
<sequence length="360" mass="40835">MRKFLITIAISSLSLSSFSQIVSLNPQEITKLKTLITKDLETKKLYIGFQKSTLKYLDEQPNPIDTIRTEGLLKGNPKKEKTSLALKDMSKMFALALEYRLSGNKECLSKCAEFLKAWSKINQPNGDPIDDTNLDDAIEAYDLTKSELTPTDKKLIDNWLSATALAEINSKRMVAGRGTATNNWNSHRLKIVGEIGFALNDQEFINWAIENLKTQINVNLNADGTSIDFKQRDAMHYHVYDLEPMLRLAIIIDRAKGINFYTYESPKGSSIQKSVNWLLPYIKGEKQHEEYVNTTVKFDRDRAKNNEPGFAPGTMFKPTLALPVIKLSIYFDPTQIAVLSSIDQKAKNWQTIIDQILFSK</sequence>
<dbReference type="RefSeq" id="WP_109929133.1">
    <property type="nucleotide sequence ID" value="NZ_QGNY01000002.1"/>
</dbReference>
<keyword evidence="1 3" id="KW-0732">Signal</keyword>
<dbReference type="Proteomes" id="UP000245391">
    <property type="component" value="Unassembled WGS sequence"/>
</dbReference>
<evidence type="ECO:0000313" key="5">
    <source>
        <dbReference type="EMBL" id="PWS32972.1"/>
    </source>
</evidence>
<dbReference type="GO" id="GO:0042597">
    <property type="term" value="C:periplasmic space"/>
    <property type="evidence" value="ECO:0007669"/>
    <property type="project" value="InterPro"/>
</dbReference>
<gene>
    <name evidence="5" type="ORF">DF947_07855</name>
</gene>
<dbReference type="AlphaFoldDB" id="A0A317F2U4"/>
<dbReference type="SUPFAM" id="SSF48230">
    <property type="entry name" value="Chondroitin AC/alginate lyase"/>
    <property type="match status" value="1"/>
</dbReference>
<keyword evidence="6" id="KW-1185">Reference proteome</keyword>
<dbReference type="Pfam" id="PF05426">
    <property type="entry name" value="Alginate_lyase"/>
    <property type="match status" value="1"/>
</dbReference>
<protein>
    <submittedName>
        <fullName evidence="5">Alginate lyase</fullName>
    </submittedName>
</protein>
<evidence type="ECO:0000256" key="3">
    <source>
        <dbReference type="SAM" id="SignalP"/>
    </source>
</evidence>
<dbReference type="OrthoDB" id="1043373at2"/>
<organism evidence="5 6">
    <name type="scientific">Pedobacter paludis</name>
    <dbReference type="NCBI Taxonomy" id="2203212"/>
    <lineage>
        <taxon>Bacteria</taxon>
        <taxon>Pseudomonadati</taxon>
        <taxon>Bacteroidota</taxon>
        <taxon>Sphingobacteriia</taxon>
        <taxon>Sphingobacteriales</taxon>
        <taxon>Sphingobacteriaceae</taxon>
        <taxon>Pedobacter</taxon>
    </lineage>
</organism>
<dbReference type="InterPro" id="IPR008397">
    <property type="entry name" value="Alginate_lyase_dom"/>
</dbReference>
<comment type="caution">
    <text evidence="5">The sequence shown here is derived from an EMBL/GenBank/DDBJ whole genome shotgun (WGS) entry which is preliminary data.</text>
</comment>
<evidence type="ECO:0000256" key="2">
    <source>
        <dbReference type="ARBA" id="ARBA00023239"/>
    </source>
</evidence>
<dbReference type="EMBL" id="QGNY01000002">
    <property type="protein sequence ID" value="PWS32972.1"/>
    <property type="molecule type" value="Genomic_DNA"/>
</dbReference>
<proteinExistence type="predicted"/>
<accession>A0A317F2U4</accession>
<dbReference type="GO" id="GO:0016829">
    <property type="term" value="F:lyase activity"/>
    <property type="evidence" value="ECO:0007669"/>
    <property type="project" value="UniProtKB-KW"/>
</dbReference>
<feature type="signal peptide" evidence="3">
    <location>
        <begin position="1"/>
        <end position="19"/>
    </location>
</feature>
<name>A0A317F2U4_9SPHI</name>
<evidence type="ECO:0000259" key="4">
    <source>
        <dbReference type="Pfam" id="PF05426"/>
    </source>
</evidence>